<feature type="chain" id="PRO_5032795548" evidence="1">
    <location>
        <begin position="19"/>
        <end position="95"/>
    </location>
</feature>
<gene>
    <name evidence="2" type="ORF">H2509_12510</name>
</gene>
<feature type="signal peptide" evidence="1">
    <location>
        <begin position="1"/>
        <end position="18"/>
    </location>
</feature>
<sequence length="95" mass="10596">MIGIAAIAVAISFSIAEAARPDTRRMSCAAAQNLVRQYGAVVMTTGQYTYFRFVSNVGYCDPWEQLRPKTAPTKDHPKCIVGYECAEPLFPFWDD</sequence>
<accession>A0A839AFS5</accession>
<comment type="caution">
    <text evidence="2">The sequence shown here is derived from an EMBL/GenBank/DDBJ whole genome shotgun (WGS) entry which is preliminary data.</text>
</comment>
<dbReference type="Proteomes" id="UP000541109">
    <property type="component" value="Unassembled WGS sequence"/>
</dbReference>
<protein>
    <submittedName>
        <fullName evidence="2">Uncharacterized protein</fullName>
    </submittedName>
</protein>
<evidence type="ECO:0000256" key="1">
    <source>
        <dbReference type="SAM" id="SignalP"/>
    </source>
</evidence>
<organism evidence="2 3">
    <name type="scientific">Stappia albiluteola</name>
    <dbReference type="NCBI Taxonomy" id="2758565"/>
    <lineage>
        <taxon>Bacteria</taxon>
        <taxon>Pseudomonadati</taxon>
        <taxon>Pseudomonadota</taxon>
        <taxon>Alphaproteobacteria</taxon>
        <taxon>Hyphomicrobiales</taxon>
        <taxon>Stappiaceae</taxon>
        <taxon>Stappia</taxon>
    </lineage>
</organism>
<dbReference type="EMBL" id="JACFXV010000054">
    <property type="protein sequence ID" value="MBA5777946.1"/>
    <property type="molecule type" value="Genomic_DNA"/>
</dbReference>
<evidence type="ECO:0000313" key="3">
    <source>
        <dbReference type="Proteomes" id="UP000541109"/>
    </source>
</evidence>
<keyword evidence="3" id="KW-1185">Reference proteome</keyword>
<evidence type="ECO:0000313" key="2">
    <source>
        <dbReference type="EMBL" id="MBA5777946.1"/>
    </source>
</evidence>
<name>A0A839AFS5_9HYPH</name>
<reference evidence="2 3" key="1">
    <citation type="submission" date="2020-07" db="EMBL/GenBank/DDBJ databases">
        <title>Stappia sp., F7233, whole genome shotgun sequencing project.</title>
        <authorList>
            <person name="Jiang S."/>
            <person name="Liu Z.W."/>
            <person name="Du Z.J."/>
        </authorList>
    </citation>
    <scope>NUCLEOTIDE SEQUENCE [LARGE SCALE GENOMIC DNA]</scope>
    <source>
        <strain evidence="2 3">F7233</strain>
    </source>
</reference>
<proteinExistence type="predicted"/>
<keyword evidence="1" id="KW-0732">Signal</keyword>
<dbReference type="AlphaFoldDB" id="A0A839AFS5"/>